<evidence type="ECO:0000256" key="3">
    <source>
        <dbReference type="ARBA" id="ARBA00022679"/>
    </source>
</evidence>
<dbReference type="Proteomes" id="UP000178082">
    <property type="component" value="Unassembled WGS sequence"/>
</dbReference>
<evidence type="ECO:0000259" key="9">
    <source>
        <dbReference type="Pfam" id="PF04613"/>
    </source>
</evidence>
<evidence type="ECO:0000256" key="2">
    <source>
        <dbReference type="ARBA" id="ARBA00022556"/>
    </source>
</evidence>
<keyword evidence="4 7" id="KW-0677">Repeat</keyword>
<name>A0A1F7SLD6_9BACT</name>
<evidence type="ECO:0000313" key="10">
    <source>
        <dbReference type="EMBL" id="OGL54585.1"/>
    </source>
</evidence>
<protein>
    <recommendedName>
        <fullName evidence="7">UDP-3-O-acylglucosamine N-acyltransferase</fullName>
        <ecNumber evidence="7">2.3.1.191</ecNumber>
    </recommendedName>
</protein>
<dbReference type="InterPro" id="IPR011004">
    <property type="entry name" value="Trimer_LpxA-like_sf"/>
</dbReference>
<comment type="subunit">
    <text evidence="7">Homotrimer.</text>
</comment>
<accession>A0A1F7SLD6</accession>
<dbReference type="Gene3D" id="2.160.10.10">
    <property type="entry name" value="Hexapeptide repeat proteins"/>
    <property type="match status" value="1"/>
</dbReference>
<evidence type="ECO:0000313" key="11">
    <source>
        <dbReference type="Proteomes" id="UP000178082"/>
    </source>
</evidence>
<dbReference type="HAMAP" id="MF_00523">
    <property type="entry name" value="LpxD"/>
    <property type="match status" value="1"/>
</dbReference>
<comment type="caution">
    <text evidence="10">The sequence shown here is derived from an EMBL/GenBank/DDBJ whole genome shotgun (WGS) entry which is preliminary data.</text>
</comment>
<dbReference type="PANTHER" id="PTHR43378">
    <property type="entry name" value="UDP-3-O-ACYLGLUCOSAMINE N-ACYLTRANSFERASE"/>
    <property type="match status" value="1"/>
</dbReference>
<feature type="domain" description="UDP-3-O-[3-hydroxymyristoyl] glucosamine N-acyltransferase non-repeat region" evidence="9">
    <location>
        <begin position="21"/>
        <end position="87"/>
    </location>
</feature>
<evidence type="ECO:0000256" key="8">
    <source>
        <dbReference type="SAM" id="Coils"/>
    </source>
</evidence>
<feature type="coiled-coil region" evidence="8">
    <location>
        <begin position="320"/>
        <end position="347"/>
    </location>
</feature>
<dbReference type="SUPFAM" id="SSF51161">
    <property type="entry name" value="Trimeric LpxA-like enzymes"/>
    <property type="match status" value="1"/>
</dbReference>
<evidence type="ECO:0000256" key="1">
    <source>
        <dbReference type="ARBA" id="ARBA00022516"/>
    </source>
</evidence>
<evidence type="ECO:0000256" key="5">
    <source>
        <dbReference type="ARBA" id="ARBA00023098"/>
    </source>
</evidence>
<dbReference type="AlphaFoldDB" id="A0A1F7SLD6"/>
<proteinExistence type="inferred from homology"/>
<dbReference type="GO" id="GO:0016410">
    <property type="term" value="F:N-acyltransferase activity"/>
    <property type="evidence" value="ECO:0007669"/>
    <property type="project" value="InterPro"/>
</dbReference>
<keyword evidence="2 7" id="KW-0441">Lipid A biosynthesis</keyword>
<keyword evidence="8" id="KW-0175">Coiled coil</keyword>
<dbReference type="PROSITE" id="PS00101">
    <property type="entry name" value="HEXAPEP_TRANSFERASES"/>
    <property type="match status" value="1"/>
</dbReference>
<sequence>MIKSLGEIGEIVGGKVVGRSDISISGVSGIEEAKEGDITFFVNPKFFPLLYKTHASAILVAKEIPDCNRAMIIVPNPYMAFAKLINLFYVEKRKPVGVDRNTVIGENVRFGKDLSVYPFVVIEDNVEIGDRVTVMPGSFIGRNSKIDEDTIIYPNVSVREGTEIGKRVIIHSGTSVGSDGFGFVQENGKHIKIPQVGSVVIEDDVEIGSNVSIDRATLGKTIIKKGTKIDNLVQIGHNVTIGENNILVSQVGISGSCVIGDNVLLAGQVGIADHVRIGDYVVVGAKSGVGKDIKANSVVSGAPAYPHHKWRRTQVCLPKLPEFFKKLKKLEKKILKLEQKLAIKEKQK</sequence>
<dbReference type="InterPro" id="IPR018357">
    <property type="entry name" value="Hexapep_transf_CS"/>
</dbReference>
<keyword evidence="6 7" id="KW-0012">Acyltransferase</keyword>
<keyword evidence="5 7" id="KW-0443">Lipid metabolism</keyword>
<dbReference type="NCBIfam" id="TIGR01853">
    <property type="entry name" value="lipid_A_lpxD"/>
    <property type="match status" value="1"/>
</dbReference>
<dbReference type="InterPro" id="IPR020573">
    <property type="entry name" value="UDP_GlcNAc_AcTrfase_non-rep"/>
</dbReference>
<keyword evidence="3 7" id="KW-0808">Transferase</keyword>
<dbReference type="STRING" id="1817883.A3G31_09990"/>
<evidence type="ECO:0000256" key="6">
    <source>
        <dbReference type="ARBA" id="ARBA00023315"/>
    </source>
</evidence>
<evidence type="ECO:0000256" key="7">
    <source>
        <dbReference type="HAMAP-Rule" id="MF_00523"/>
    </source>
</evidence>
<dbReference type="Pfam" id="PF00132">
    <property type="entry name" value="Hexapep"/>
    <property type="match status" value="4"/>
</dbReference>
<dbReference type="NCBIfam" id="NF002060">
    <property type="entry name" value="PRK00892.1"/>
    <property type="match status" value="1"/>
</dbReference>
<comment type="catalytic activity">
    <reaction evidence="7">
        <text>a UDP-3-O-[(3R)-3-hydroxyacyl]-alpha-D-glucosamine + a (3R)-hydroxyacyl-[ACP] = a UDP-2-N,3-O-bis[(3R)-3-hydroxyacyl]-alpha-D-glucosamine + holo-[ACP] + H(+)</text>
        <dbReference type="Rhea" id="RHEA:53836"/>
        <dbReference type="Rhea" id="RHEA-COMP:9685"/>
        <dbReference type="Rhea" id="RHEA-COMP:9945"/>
        <dbReference type="ChEBI" id="CHEBI:15378"/>
        <dbReference type="ChEBI" id="CHEBI:64479"/>
        <dbReference type="ChEBI" id="CHEBI:78827"/>
        <dbReference type="ChEBI" id="CHEBI:137740"/>
        <dbReference type="ChEBI" id="CHEBI:137748"/>
        <dbReference type="EC" id="2.3.1.191"/>
    </reaction>
</comment>
<dbReference type="EC" id="2.3.1.191" evidence="7"/>
<dbReference type="Gene3D" id="3.40.1390.10">
    <property type="entry name" value="MurE/MurF, N-terminal domain"/>
    <property type="match status" value="1"/>
</dbReference>
<evidence type="ECO:0000256" key="4">
    <source>
        <dbReference type="ARBA" id="ARBA00022737"/>
    </source>
</evidence>
<dbReference type="Pfam" id="PF04613">
    <property type="entry name" value="LpxD"/>
    <property type="match status" value="1"/>
</dbReference>
<organism evidence="10 11">
    <name type="scientific">Candidatus Schekmanbacteria bacterium RIFCSPLOWO2_12_FULL_38_15</name>
    <dbReference type="NCBI Taxonomy" id="1817883"/>
    <lineage>
        <taxon>Bacteria</taxon>
        <taxon>Candidatus Schekmaniibacteriota</taxon>
    </lineage>
</organism>
<dbReference type="UniPathway" id="UPA00973"/>
<dbReference type="PANTHER" id="PTHR43378:SF2">
    <property type="entry name" value="UDP-3-O-ACYLGLUCOSAMINE N-ACYLTRANSFERASE 1, MITOCHONDRIAL-RELATED"/>
    <property type="match status" value="1"/>
</dbReference>
<comment type="pathway">
    <text evidence="7">Bacterial outer membrane biogenesis; LPS lipid A biosynthesis.</text>
</comment>
<dbReference type="InterPro" id="IPR001451">
    <property type="entry name" value="Hexapep"/>
</dbReference>
<comment type="function">
    <text evidence="7">Catalyzes the N-acylation of UDP-3-O-acylglucosamine using 3-hydroxyacyl-ACP as the acyl donor. Is involved in the biosynthesis of lipid A, a phosphorylated glycolipid that anchors the lipopolysaccharide to the outer membrane of the cell.</text>
</comment>
<feature type="active site" description="Proton acceptor" evidence="7">
    <location>
        <position position="237"/>
    </location>
</feature>
<dbReference type="GO" id="GO:0009245">
    <property type="term" value="P:lipid A biosynthetic process"/>
    <property type="evidence" value="ECO:0007669"/>
    <property type="project" value="UniProtKB-UniRule"/>
</dbReference>
<comment type="similarity">
    <text evidence="7">Belongs to the transferase hexapeptide repeat family. LpxD subfamily.</text>
</comment>
<dbReference type="EMBL" id="MGDI01000011">
    <property type="protein sequence ID" value="OGL54585.1"/>
    <property type="molecule type" value="Genomic_DNA"/>
</dbReference>
<dbReference type="InterPro" id="IPR007691">
    <property type="entry name" value="LpxD"/>
</dbReference>
<reference evidence="10 11" key="1">
    <citation type="journal article" date="2016" name="Nat. Commun.">
        <title>Thousands of microbial genomes shed light on interconnected biogeochemical processes in an aquifer system.</title>
        <authorList>
            <person name="Anantharaman K."/>
            <person name="Brown C.T."/>
            <person name="Hug L.A."/>
            <person name="Sharon I."/>
            <person name="Castelle C.J."/>
            <person name="Probst A.J."/>
            <person name="Thomas B.C."/>
            <person name="Singh A."/>
            <person name="Wilkins M.J."/>
            <person name="Karaoz U."/>
            <person name="Brodie E.L."/>
            <person name="Williams K.H."/>
            <person name="Hubbard S.S."/>
            <person name="Banfield J.F."/>
        </authorList>
    </citation>
    <scope>NUCLEOTIDE SEQUENCE [LARGE SCALE GENOMIC DNA]</scope>
</reference>
<dbReference type="CDD" id="cd03352">
    <property type="entry name" value="LbH_LpxD"/>
    <property type="match status" value="1"/>
</dbReference>
<gene>
    <name evidence="7" type="primary">lpxD</name>
    <name evidence="10" type="ORF">A3G31_09990</name>
</gene>
<dbReference type="GO" id="GO:0016020">
    <property type="term" value="C:membrane"/>
    <property type="evidence" value="ECO:0007669"/>
    <property type="project" value="GOC"/>
</dbReference>
<keyword evidence="1 7" id="KW-0444">Lipid biosynthesis</keyword>
<dbReference type="GO" id="GO:0103118">
    <property type="term" value="F:UDP-3-O-[(3R)-3-hydroxyacyl]-glucosamine N-acyltransferase activity"/>
    <property type="evidence" value="ECO:0007669"/>
    <property type="project" value="UniProtKB-EC"/>
</dbReference>